<feature type="domain" description="SnoaL-like" evidence="1">
    <location>
        <begin position="9"/>
        <end position="109"/>
    </location>
</feature>
<comment type="caution">
    <text evidence="2">The sequence shown here is derived from an EMBL/GenBank/DDBJ whole genome shotgun (WGS) entry which is preliminary data.</text>
</comment>
<protein>
    <submittedName>
        <fullName evidence="2">Nuclear transport factor 2 family protein</fullName>
    </submittedName>
</protein>
<dbReference type="SUPFAM" id="SSF54427">
    <property type="entry name" value="NTF2-like"/>
    <property type="match status" value="1"/>
</dbReference>
<sequence>MHPNEELIHKFYTAFQSKDGNTMASSYHGEATFSDPVFKDLKGKEVGAMWLMLVERGQNLTVRFSNVKADDTKGSADWEADYSFSKTGRMVYNKIHAEFTFQDGKIKTHKDSFSLWKWAGMALGTPGTLMGWLPTLQNKIRSEAVTGLTMYMKRKKISN</sequence>
<dbReference type="EMBL" id="RQHW01000079">
    <property type="protein sequence ID" value="TGN17086.1"/>
    <property type="molecule type" value="Genomic_DNA"/>
</dbReference>
<gene>
    <name evidence="2" type="ORF">EHS15_18065</name>
</gene>
<dbReference type="Pfam" id="PF12680">
    <property type="entry name" value="SnoaL_2"/>
    <property type="match status" value="1"/>
</dbReference>
<dbReference type="OrthoDB" id="391735at2"/>
<organism evidence="2 3">
    <name type="scientific">Leptospira idonii</name>
    <dbReference type="NCBI Taxonomy" id="1193500"/>
    <lineage>
        <taxon>Bacteria</taxon>
        <taxon>Pseudomonadati</taxon>
        <taxon>Spirochaetota</taxon>
        <taxon>Spirochaetia</taxon>
        <taxon>Leptospirales</taxon>
        <taxon>Leptospiraceae</taxon>
        <taxon>Leptospira</taxon>
    </lineage>
</organism>
<evidence type="ECO:0000313" key="2">
    <source>
        <dbReference type="EMBL" id="TGN17086.1"/>
    </source>
</evidence>
<dbReference type="Gene3D" id="3.10.450.50">
    <property type="match status" value="1"/>
</dbReference>
<dbReference type="InterPro" id="IPR037401">
    <property type="entry name" value="SnoaL-like"/>
</dbReference>
<name>A0A4R9LTN9_9LEPT</name>
<dbReference type="InterPro" id="IPR032710">
    <property type="entry name" value="NTF2-like_dom_sf"/>
</dbReference>
<reference evidence="2" key="1">
    <citation type="journal article" date="2019" name="PLoS Negl. Trop. Dis.">
        <title>Revisiting the worldwide diversity of Leptospira species in the environment.</title>
        <authorList>
            <person name="Vincent A.T."/>
            <person name="Schiettekatte O."/>
            <person name="Bourhy P."/>
            <person name="Veyrier F.J."/>
            <person name="Picardeau M."/>
        </authorList>
    </citation>
    <scope>NUCLEOTIDE SEQUENCE [LARGE SCALE GENOMIC DNA]</scope>
    <source>
        <strain evidence="2">201300427</strain>
    </source>
</reference>
<dbReference type="Proteomes" id="UP000298058">
    <property type="component" value="Unassembled WGS sequence"/>
</dbReference>
<accession>A0A4R9LTN9</accession>
<dbReference type="AlphaFoldDB" id="A0A4R9LTN9"/>
<dbReference type="RefSeq" id="WP_135761993.1">
    <property type="nucleotide sequence ID" value="NZ_RQHW01000079.1"/>
</dbReference>
<evidence type="ECO:0000313" key="3">
    <source>
        <dbReference type="Proteomes" id="UP000298058"/>
    </source>
</evidence>
<proteinExistence type="predicted"/>
<keyword evidence="3" id="KW-1185">Reference proteome</keyword>
<evidence type="ECO:0000259" key="1">
    <source>
        <dbReference type="Pfam" id="PF12680"/>
    </source>
</evidence>